<dbReference type="STRING" id="542762.A0A4S4D6A3"/>
<dbReference type="AlphaFoldDB" id="A0A4S4D6A3"/>
<dbReference type="InterPro" id="IPR016167">
    <property type="entry name" value="FAD-bd_PCMH_sub1"/>
</dbReference>
<evidence type="ECO:0000256" key="2">
    <source>
        <dbReference type="ARBA" id="ARBA00005466"/>
    </source>
</evidence>
<feature type="signal peptide" evidence="8">
    <location>
        <begin position="1"/>
        <end position="25"/>
    </location>
</feature>
<evidence type="ECO:0000256" key="1">
    <source>
        <dbReference type="ARBA" id="ARBA00001974"/>
    </source>
</evidence>
<evidence type="ECO:0000256" key="5">
    <source>
        <dbReference type="ARBA" id="ARBA00022827"/>
    </source>
</evidence>
<comment type="caution">
    <text evidence="10">The sequence shown here is derived from an EMBL/GenBank/DDBJ whole genome shotgun (WGS) entry which is preliminary data.</text>
</comment>
<organism evidence="10 11">
    <name type="scientific">Camellia sinensis var. sinensis</name>
    <name type="common">China tea</name>
    <dbReference type="NCBI Taxonomy" id="542762"/>
    <lineage>
        <taxon>Eukaryota</taxon>
        <taxon>Viridiplantae</taxon>
        <taxon>Streptophyta</taxon>
        <taxon>Embryophyta</taxon>
        <taxon>Tracheophyta</taxon>
        <taxon>Spermatophyta</taxon>
        <taxon>Magnoliopsida</taxon>
        <taxon>eudicotyledons</taxon>
        <taxon>Gunneridae</taxon>
        <taxon>Pentapetalae</taxon>
        <taxon>asterids</taxon>
        <taxon>Ericales</taxon>
        <taxon>Theaceae</taxon>
        <taxon>Camellia</taxon>
    </lineage>
</organism>
<comment type="similarity">
    <text evidence="2">Belongs to the oxygen-dependent FAD-linked oxidoreductase family.</text>
</comment>
<dbReference type="EMBL" id="SDRB02012402">
    <property type="protein sequence ID" value="THF97868.1"/>
    <property type="molecule type" value="Genomic_DNA"/>
</dbReference>
<dbReference type="FunFam" id="3.30.43.10:FF:000004">
    <property type="entry name" value="Berberine bridge enzyme-like 15"/>
    <property type="match status" value="1"/>
</dbReference>
<dbReference type="PANTHER" id="PTHR32448">
    <property type="entry name" value="OS08G0158400 PROTEIN"/>
    <property type="match status" value="1"/>
</dbReference>
<reference evidence="10 11" key="1">
    <citation type="journal article" date="2018" name="Proc. Natl. Acad. Sci. U.S.A.">
        <title>Draft genome sequence of Camellia sinensis var. sinensis provides insights into the evolution of the tea genome and tea quality.</title>
        <authorList>
            <person name="Wei C."/>
            <person name="Yang H."/>
            <person name="Wang S."/>
            <person name="Zhao J."/>
            <person name="Liu C."/>
            <person name="Gao L."/>
            <person name="Xia E."/>
            <person name="Lu Y."/>
            <person name="Tai Y."/>
            <person name="She G."/>
            <person name="Sun J."/>
            <person name="Cao H."/>
            <person name="Tong W."/>
            <person name="Gao Q."/>
            <person name="Li Y."/>
            <person name="Deng W."/>
            <person name="Jiang X."/>
            <person name="Wang W."/>
            <person name="Chen Q."/>
            <person name="Zhang S."/>
            <person name="Li H."/>
            <person name="Wu J."/>
            <person name="Wang P."/>
            <person name="Li P."/>
            <person name="Shi C."/>
            <person name="Zheng F."/>
            <person name="Jian J."/>
            <person name="Huang B."/>
            <person name="Shan D."/>
            <person name="Shi M."/>
            <person name="Fang C."/>
            <person name="Yue Y."/>
            <person name="Li F."/>
            <person name="Li D."/>
            <person name="Wei S."/>
            <person name="Han B."/>
            <person name="Jiang C."/>
            <person name="Yin Y."/>
            <person name="Xia T."/>
            <person name="Zhang Z."/>
            <person name="Bennetzen J.L."/>
            <person name="Zhao S."/>
            <person name="Wan X."/>
        </authorList>
    </citation>
    <scope>NUCLEOTIDE SEQUENCE [LARGE SCALE GENOMIC DNA]</scope>
    <source>
        <strain evidence="11">cv. Shuchazao</strain>
        <tissue evidence="10">Leaf</tissue>
    </source>
</reference>
<comment type="cofactor">
    <cofactor evidence="1">
        <name>FAD</name>
        <dbReference type="ChEBI" id="CHEBI:57692"/>
    </cofactor>
</comment>
<dbReference type="Gene3D" id="3.30.43.10">
    <property type="entry name" value="Uridine Diphospho-n-acetylenolpyruvylglucosamine Reductase, domain 2"/>
    <property type="match status" value="1"/>
</dbReference>
<dbReference type="SUPFAM" id="SSF56176">
    <property type="entry name" value="FAD-binding/transporter-associated domain-like"/>
    <property type="match status" value="1"/>
</dbReference>
<dbReference type="Pfam" id="PF08031">
    <property type="entry name" value="BBE"/>
    <property type="match status" value="1"/>
</dbReference>
<dbReference type="InterPro" id="IPR012951">
    <property type="entry name" value="BBE"/>
</dbReference>
<dbReference type="InterPro" id="IPR016169">
    <property type="entry name" value="FAD-bd_PCMH_sub2"/>
</dbReference>
<keyword evidence="7" id="KW-0325">Glycoprotein</keyword>
<accession>A0A4S4D6A3</accession>
<sequence length="521" mass="59381">MKLSSIAMLLVLVSTLLFSIPFATSDLATDTFVQCLKKQVGESIKPISEAIYIPENSKFSNIFYAYFRNKRLNTSKTRYPVAIVVAMHESHVQAAVICTKNHNYHLRIRSGGHDYEGLSYVSNEPFVLLDMYDFRSINIDVATETAWVQSGASLGELYLNISQKSKTHAFPGGVCPSVGVGGHFIGAGYGNLMRKHGLSVDNIIDAQLVDVNGKILNRKSMGEDHFWAIRGGGASFGVILSWKIKLVSVPEIVTFFLVKKLIKQGATRSITDLVYRWQQVADTLPEDIFIRLEMSVEKNESIQFQFFGQYLGQSHTLLSIMNQQFPELGLQQKDCIESSWIETTLYWDNKPKGTSLGSLLYRMPNQSFPFKVKSDYVITPIPKAVLEELWRKMIKMGMGMIMQWNPYGGRMNQISEFETPFPHRSGYKFLIQYWYYTQDNSKVELLRKLYDFMAPYVSKSPREAFLNYRDLDIGTNQNGANSSIFGAKYFKGNFERLVRVKTKVDPDNFFRNEQSIPPLPK</sequence>
<evidence type="ECO:0000313" key="11">
    <source>
        <dbReference type="Proteomes" id="UP000306102"/>
    </source>
</evidence>
<keyword evidence="6" id="KW-1015">Disulfide bond</keyword>
<evidence type="ECO:0000259" key="9">
    <source>
        <dbReference type="PROSITE" id="PS51387"/>
    </source>
</evidence>
<keyword evidence="11" id="KW-1185">Reference proteome</keyword>
<dbReference type="GO" id="GO:0016491">
    <property type="term" value="F:oxidoreductase activity"/>
    <property type="evidence" value="ECO:0007669"/>
    <property type="project" value="InterPro"/>
</dbReference>
<name>A0A4S4D6A3_CAMSN</name>
<keyword evidence="4 8" id="KW-0732">Signal</keyword>
<evidence type="ECO:0000256" key="7">
    <source>
        <dbReference type="ARBA" id="ARBA00023180"/>
    </source>
</evidence>
<dbReference type="Gene3D" id="3.40.462.20">
    <property type="match status" value="1"/>
</dbReference>
<dbReference type="PROSITE" id="PS51387">
    <property type="entry name" value="FAD_PCMH"/>
    <property type="match status" value="1"/>
</dbReference>
<evidence type="ECO:0000313" key="10">
    <source>
        <dbReference type="EMBL" id="THF97868.1"/>
    </source>
</evidence>
<evidence type="ECO:0000256" key="8">
    <source>
        <dbReference type="SAM" id="SignalP"/>
    </source>
</evidence>
<gene>
    <name evidence="10" type="ORF">TEA_015809</name>
</gene>
<feature type="domain" description="FAD-binding PCMH-type" evidence="9">
    <location>
        <begin position="76"/>
        <end position="249"/>
    </location>
</feature>
<evidence type="ECO:0000256" key="4">
    <source>
        <dbReference type="ARBA" id="ARBA00022729"/>
    </source>
</evidence>
<dbReference type="InterPro" id="IPR016166">
    <property type="entry name" value="FAD-bd_PCMH"/>
</dbReference>
<keyword evidence="5" id="KW-0274">FAD</keyword>
<evidence type="ECO:0000256" key="6">
    <source>
        <dbReference type="ARBA" id="ARBA00023157"/>
    </source>
</evidence>
<dbReference type="GO" id="GO:0071949">
    <property type="term" value="F:FAD binding"/>
    <property type="evidence" value="ECO:0007669"/>
    <property type="project" value="InterPro"/>
</dbReference>
<dbReference type="InterPro" id="IPR006094">
    <property type="entry name" value="Oxid_FAD_bind_N"/>
</dbReference>
<dbReference type="InterPro" id="IPR036318">
    <property type="entry name" value="FAD-bd_PCMH-like_sf"/>
</dbReference>
<proteinExistence type="inferred from homology"/>
<dbReference type="Gene3D" id="3.30.465.10">
    <property type="match status" value="1"/>
</dbReference>
<keyword evidence="3" id="KW-0285">Flavoprotein</keyword>
<evidence type="ECO:0000256" key="3">
    <source>
        <dbReference type="ARBA" id="ARBA00022630"/>
    </source>
</evidence>
<feature type="chain" id="PRO_5020361389" description="FAD-binding PCMH-type domain-containing protein" evidence="8">
    <location>
        <begin position="26"/>
        <end position="521"/>
    </location>
</feature>
<protein>
    <recommendedName>
        <fullName evidence="9">FAD-binding PCMH-type domain-containing protein</fullName>
    </recommendedName>
</protein>
<dbReference type="Pfam" id="PF01565">
    <property type="entry name" value="FAD_binding_4"/>
    <property type="match status" value="1"/>
</dbReference>
<dbReference type="Proteomes" id="UP000306102">
    <property type="component" value="Unassembled WGS sequence"/>
</dbReference>